<dbReference type="InterPro" id="IPR027417">
    <property type="entry name" value="P-loop_NTPase"/>
</dbReference>
<dbReference type="AlphaFoldDB" id="A0A9C7LCR1"/>
<organism evidence="1 2">
    <name type="scientific">Pseudoneobacillus rhizosphaerae</name>
    <dbReference type="NCBI Taxonomy" id="2880968"/>
    <lineage>
        <taxon>Bacteria</taxon>
        <taxon>Bacillati</taxon>
        <taxon>Bacillota</taxon>
        <taxon>Bacilli</taxon>
        <taxon>Bacillales</taxon>
        <taxon>Bacillaceae</taxon>
        <taxon>Pseudoneobacillus</taxon>
    </lineage>
</organism>
<reference evidence="1" key="1">
    <citation type="submission" date="2021-10" db="EMBL/GenBank/DDBJ databases">
        <authorList>
            <person name="Criscuolo A."/>
        </authorList>
    </citation>
    <scope>NUCLEOTIDE SEQUENCE</scope>
    <source>
        <strain evidence="1">CIP111885</strain>
    </source>
</reference>
<dbReference type="RefSeq" id="WP_230498993.1">
    <property type="nucleotide sequence ID" value="NZ_CAKJTG010000044.1"/>
</dbReference>
<protein>
    <recommendedName>
        <fullName evidence="3">ATP-binding protein</fullName>
    </recommendedName>
</protein>
<name>A0A9C7LCR1_9BACI</name>
<proteinExistence type="predicted"/>
<evidence type="ECO:0008006" key="3">
    <source>
        <dbReference type="Google" id="ProtNLM"/>
    </source>
</evidence>
<dbReference type="EMBL" id="CAKJTG010000044">
    <property type="protein sequence ID" value="CAG9610632.1"/>
    <property type="molecule type" value="Genomic_DNA"/>
</dbReference>
<dbReference type="SUPFAM" id="SSF52540">
    <property type="entry name" value="P-loop containing nucleoside triphosphate hydrolases"/>
    <property type="match status" value="1"/>
</dbReference>
<evidence type="ECO:0000313" key="1">
    <source>
        <dbReference type="EMBL" id="CAG9610632.1"/>
    </source>
</evidence>
<keyword evidence="2" id="KW-1185">Reference proteome</keyword>
<sequence length="1163" mass="135438">MGFKTSVNIRFDVGKDEFINRYIPTPSHTEVLKGLLDGFVKDSNRAHIIVGAYGTGKSLLATVISSIVSKSTKISGVEKLINKFNHFDDYISVQMSAASKLDKKYLPVLLTGNEGRFRQAILSNIIKTLKTEKIEIILPGVSEKILDSVKKWELDFPETYSYFSKLIQRKNKSVEKWIDEIKNQNEDEIKFFNDIYPTLTSGSTFDVGFNESFLTQMEHITKVLDQNNLGLIIVHDEFGRFLQGLSSTNLNETMQDIQDLAELTDREQSLHLMLITHKSLRQYFRGMHEDIAREFQRIEKRFRQYTITSDQATFLKIAEVIMTENLLEKPEISQSLYDYTIEKLKNYSLFPSLNPSEREQIIVKSMFPLHPVTLFILPQLSSVFGQNERTLFTFLESEETGGLINHISKSNTYYKPYQLFDYFFSDSSGNDVDSDISKNLLSYKKAIARIPDTLQNKKLAFNLIKFISIWNLCGLQQEQKITTDFLLFAIQVDEKELISILELLAHQKVIRFNRLGENWEIHTGSTIDIQEKILQKKSEFVINQVEVLKVLSKNLSKRYYFPEKYNDEKEMTRFAKVELLLETNLNTFNTLKNKNAETDLVIYYVIPENKSHSAIIEEILKLSKSEKDIFAIHPKPLSSIRQEILESYIIESFSADKELLSEDKGIKEELIILLKEVNHVIRKFLSTLSTFDENITWLTSREIKQVNSEIEVSELLSNKCYSLYGEAPRIVNEYFNRMNSSSQQISGAKVLIDNIIKSPTESQFGIGGNGPAYSIYASVFKNNNSFDENVNNLDYSNIEYAPYRLLRKKLIEVLEEQPKGSFSEIIDIFTKAPFGIRKPVVPILLVSMLRDRWSEFLLYRNEIFVPGLNGNKLYEILEEEGPENYKYVYEKIDEKYIQFFNSLENYFSNYIEERLEGQYNSRLIQICGTLVKWLRSLPRFTQLSDSVNKEFASLRDAIRKTEVKPQKSIAELYSLYNNDNIIELLRVKEYAECFIFELQKHIEGYILQTSGKMNFEQLLEWAKSKDEYLKKNNELVKSILITNNDDNCWVRNLIENFSGVRIEDWSDITKDKFKKDFQYNFIETIKFDQDDKNRGTGLIKEDSVDYYQIEMNNKPKVITKVDLSVKAKTVYTNIDRIIKNAGRNIPKNELEYIIYLLLEEYIE</sequence>
<evidence type="ECO:0000313" key="2">
    <source>
        <dbReference type="Proteomes" id="UP000789845"/>
    </source>
</evidence>
<dbReference type="Proteomes" id="UP000789845">
    <property type="component" value="Unassembled WGS sequence"/>
</dbReference>
<accession>A0A9C7LCR1</accession>
<comment type="caution">
    <text evidence="1">The sequence shown here is derived from an EMBL/GenBank/DDBJ whole genome shotgun (WGS) entry which is preliminary data.</text>
</comment>
<gene>
    <name evidence="1" type="ORF">NEOCIP111885_04407</name>
</gene>